<keyword evidence="2" id="KW-0489">Methyltransferase</keyword>
<evidence type="ECO:0000313" key="2">
    <source>
        <dbReference type="EMBL" id="KQK32399.1"/>
    </source>
</evidence>
<evidence type="ECO:0000259" key="1">
    <source>
        <dbReference type="Pfam" id="PF08241"/>
    </source>
</evidence>
<dbReference type="CDD" id="cd02440">
    <property type="entry name" value="AdoMet_MTases"/>
    <property type="match status" value="1"/>
</dbReference>
<dbReference type="OrthoDB" id="9787738at2"/>
<feature type="domain" description="Methyltransferase type 11" evidence="1">
    <location>
        <begin position="45"/>
        <end position="141"/>
    </location>
</feature>
<dbReference type="GO" id="GO:0008757">
    <property type="term" value="F:S-adenosylmethionine-dependent methyltransferase activity"/>
    <property type="evidence" value="ECO:0007669"/>
    <property type="project" value="InterPro"/>
</dbReference>
<evidence type="ECO:0000313" key="4">
    <source>
        <dbReference type="Proteomes" id="UP000051562"/>
    </source>
</evidence>
<protein>
    <submittedName>
        <fullName evidence="3">Methyltransferase domain-containing protein</fullName>
    </submittedName>
    <submittedName>
        <fullName evidence="2">SAM-dependent methyltransferase</fullName>
    </submittedName>
</protein>
<gene>
    <name evidence="2" type="ORF">ARD30_01060</name>
    <name evidence="3" type="ORF">SAMN05660750_03777</name>
</gene>
<dbReference type="InterPro" id="IPR013216">
    <property type="entry name" value="Methyltransf_11"/>
</dbReference>
<dbReference type="PANTHER" id="PTHR43591">
    <property type="entry name" value="METHYLTRANSFERASE"/>
    <property type="match status" value="1"/>
</dbReference>
<dbReference type="GO" id="GO:0032259">
    <property type="term" value="P:methylation"/>
    <property type="evidence" value="ECO:0007669"/>
    <property type="project" value="UniProtKB-KW"/>
</dbReference>
<name>A0A0Q3IBV1_9HYPH</name>
<reference evidence="2 4" key="1">
    <citation type="submission" date="2015-10" db="EMBL/GenBank/DDBJ databases">
        <title>Draft genome of Bosea thiooxidans.</title>
        <authorList>
            <person name="Wang X."/>
        </authorList>
    </citation>
    <scope>NUCLEOTIDE SEQUENCE [LARGE SCALE GENOMIC DNA]</scope>
    <source>
        <strain evidence="2 4">CGMCC 9174</strain>
    </source>
</reference>
<keyword evidence="2" id="KW-0808">Transferase</keyword>
<evidence type="ECO:0000313" key="3">
    <source>
        <dbReference type="EMBL" id="SKC03521.1"/>
    </source>
</evidence>
<dbReference type="Pfam" id="PF08241">
    <property type="entry name" value="Methyltransf_11"/>
    <property type="match status" value="1"/>
</dbReference>
<keyword evidence="4" id="KW-1185">Reference proteome</keyword>
<dbReference type="RefSeq" id="WP_055726344.1">
    <property type="nucleotide sequence ID" value="NZ_FUYX01000011.1"/>
</dbReference>
<accession>A0A0Q3IBV1</accession>
<dbReference type="AlphaFoldDB" id="A0A0Q3IBV1"/>
<dbReference type="EMBL" id="FUYX01000011">
    <property type="protein sequence ID" value="SKC03521.1"/>
    <property type="molecule type" value="Genomic_DNA"/>
</dbReference>
<sequence length="270" mass="29118">MEATDKVFAGPVPQIYERLLVPLIFRPYAEDLAPRVMAGRPSRILELAAGTGALTRAMAARLDGASIVATDLNQPMLELAAAQLAGDDRVTWQQADALDLPFADESFDAAACQFGVMFFPDKPKSHAEVRRVLRPGGRYLFNTWDAIAHNDFAAVLLEALFEAFPDDPPRFIERTPHGYHDIGTIELDVMAGGFARPAIERVERVARAASALDVATGFCQGTPIRGEIEARGAPGLMAVTEAVARALERRFGSGPIEGAIAAFVVSAERD</sequence>
<dbReference type="Gene3D" id="3.40.50.150">
    <property type="entry name" value="Vaccinia Virus protein VP39"/>
    <property type="match status" value="1"/>
</dbReference>
<reference evidence="3 5" key="2">
    <citation type="submission" date="2017-02" db="EMBL/GenBank/DDBJ databases">
        <authorList>
            <person name="Peterson S.W."/>
        </authorList>
    </citation>
    <scope>NUCLEOTIDE SEQUENCE [LARGE SCALE GENOMIC DNA]</scope>
    <source>
        <strain evidence="3 5">DSM 9653</strain>
    </source>
</reference>
<dbReference type="EMBL" id="LMAR01000001">
    <property type="protein sequence ID" value="KQK32399.1"/>
    <property type="molecule type" value="Genomic_DNA"/>
</dbReference>
<dbReference type="SUPFAM" id="SSF53335">
    <property type="entry name" value="S-adenosyl-L-methionine-dependent methyltransferases"/>
    <property type="match status" value="1"/>
</dbReference>
<dbReference type="Proteomes" id="UP000051562">
    <property type="component" value="Unassembled WGS sequence"/>
</dbReference>
<proteinExistence type="predicted"/>
<organism evidence="2 4">
    <name type="scientific">Bosea thiooxidans</name>
    <dbReference type="NCBI Taxonomy" id="53254"/>
    <lineage>
        <taxon>Bacteria</taxon>
        <taxon>Pseudomonadati</taxon>
        <taxon>Pseudomonadota</taxon>
        <taxon>Alphaproteobacteria</taxon>
        <taxon>Hyphomicrobiales</taxon>
        <taxon>Boseaceae</taxon>
        <taxon>Bosea</taxon>
    </lineage>
</organism>
<evidence type="ECO:0000313" key="5">
    <source>
        <dbReference type="Proteomes" id="UP000190130"/>
    </source>
</evidence>
<dbReference type="InterPro" id="IPR029063">
    <property type="entry name" value="SAM-dependent_MTases_sf"/>
</dbReference>
<dbReference type="Proteomes" id="UP000190130">
    <property type="component" value="Unassembled WGS sequence"/>
</dbReference>
<dbReference type="PANTHER" id="PTHR43591:SF24">
    <property type="entry name" value="2-METHOXY-6-POLYPRENYL-1,4-BENZOQUINOL METHYLASE, MITOCHONDRIAL"/>
    <property type="match status" value="1"/>
</dbReference>
<dbReference type="STRING" id="53254.SAMN05660750_03777"/>